<sequence length="370" mass="38975">MADIPPSARLYFRPTGFVGAPFDRDGQALRLAGGMTWFSAFDVIAVDGGRRVADRLVPVERIDPFIDGLSPAQAEATRATIARIVAPRAPLKLGERVVRLDQPQVMGILNATPDSFSDGGRHEGDAARAADLGVALAAEGAAIIDVGGESTRPGAATVWEGDEIARTAPVIERLARAGTAISIDTRKAAVMEAAIAAGAHIVNDVSALLWDGRAAEVAARAGCPVVLMHHRGDPQTMQDDPRYGDVLIEVYDWLEDRIAAAEAAGIRRDAIIVDPGIGFGKTVRHNLAIMNGLALFHGLGCPVLLGASRKRLIGALADEAPADRRLGGSIALALAGANAGVQLIRVHDVFETVQALKIWRGMRDEALSPL</sequence>
<evidence type="ECO:0000256" key="8">
    <source>
        <dbReference type="ARBA" id="ARBA00022909"/>
    </source>
</evidence>
<dbReference type="CDD" id="cd00739">
    <property type="entry name" value="DHPS"/>
    <property type="match status" value="1"/>
</dbReference>
<dbReference type="InterPro" id="IPR011005">
    <property type="entry name" value="Dihydropteroate_synth-like_sf"/>
</dbReference>
<dbReference type="GO" id="GO:0004156">
    <property type="term" value="F:dihydropteroate synthase activity"/>
    <property type="evidence" value="ECO:0007669"/>
    <property type="project" value="UniProtKB-EC"/>
</dbReference>
<comment type="pathway">
    <text evidence="3">Cofactor biosynthesis; tetrahydrofolate biosynthesis; 7,8-dihydrofolate from 2-amino-4-hydroxy-6-hydroxymethyl-7,8-dihydropteridine diphosphate and 4-aminobenzoate: step 1/2.</text>
</comment>
<dbReference type="PANTHER" id="PTHR20941:SF1">
    <property type="entry name" value="FOLIC ACID SYNTHESIS PROTEIN FOL1"/>
    <property type="match status" value="1"/>
</dbReference>
<dbReference type="GO" id="GO:0046656">
    <property type="term" value="P:folic acid biosynthetic process"/>
    <property type="evidence" value="ECO:0007669"/>
    <property type="project" value="UniProtKB-KW"/>
</dbReference>
<proteinExistence type="predicted"/>
<protein>
    <recommendedName>
        <fullName evidence="4">dihydropteroate synthase</fullName>
        <ecNumber evidence="4">2.5.1.15</ecNumber>
    </recommendedName>
</protein>
<evidence type="ECO:0000256" key="6">
    <source>
        <dbReference type="ARBA" id="ARBA00022723"/>
    </source>
</evidence>
<feature type="domain" description="Pterin-binding" evidence="9">
    <location>
        <begin position="103"/>
        <end position="357"/>
    </location>
</feature>
<keyword evidence="5 10" id="KW-0808">Transferase</keyword>
<comment type="catalytic activity">
    <reaction evidence="1">
        <text>(7,8-dihydropterin-6-yl)methyl diphosphate + 4-aminobenzoate = 7,8-dihydropteroate + diphosphate</text>
        <dbReference type="Rhea" id="RHEA:19949"/>
        <dbReference type="ChEBI" id="CHEBI:17836"/>
        <dbReference type="ChEBI" id="CHEBI:17839"/>
        <dbReference type="ChEBI" id="CHEBI:33019"/>
        <dbReference type="ChEBI" id="CHEBI:72950"/>
        <dbReference type="EC" id="2.5.1.15"/>
    </reaction>
</comment>
<dbReference type="EC" id="2.5.1.15" evidence="4"/>
<keyword evidence="7" id="KW-0460">Magnesium</keyword>
<evidence type="ECO:0000256" key="4">
    <source>
        <dbReference type="ARBA" id="ARBA00012458"/>
    </source>
</evidence>
<evidence type="ECO:0000259" key="9">
    <source>
        <dbReference type="PROSITE" id="PS50972"/>
    </source>
</evidence>
<evidence type="ECO:0000256" key="3">
    <source>
        <dbReference type="ARBA" id="ARBA00004763"/>
    </source>
</evidence>
<keyword evidence="11" id="KW-1185">Reference proteome</keyword>
<dbReference type="RefSeq" id="WP_070934253.1">
    <property type="nucleotide sequence ID" value="NZ_MIPT01000001.1"/>
</dbReference>
<comment type="cofactor">
    <cofactor evidence="2">
        <name>Mg(2+)</name>
        <dbReference type="ChEBI" id="CHEBI:18420"/>
    </cofactor>
</comment>
<dbReference type="Pfam" id="PF00809">
    <property type="entry name" value="Pterin_bind"/>
    <property type="match status" value="1"/>
</dbReference>
<name>A0A1S1HFC8_9SPHN</name>
<dbReference type="GO" id="GO:0005829">
    <property type="term" value="C:cytosol"/>
    <property type="evidence" value="ECO:0007669"/>
    <property type="project" value="TreeGrafter"/>
</dbReference>
<dbReference type="InterPro" id="IPR045031">
    <property type="entry name" value="DHP_synth-like"/>
</dbReference>
<dbReference type="PROSITE" id="PS00793">
    <property type="entry name" value="DHPS_2"/>
    <property type="match status" value="1"/>
</dbReference>
<dbReference type="PANTHER" id="PTHR20941">
    <property type="entry name" value="FOLATE SYNTHESIS PROTEINS"/>
    <property type="match status" value="1"/>
</dbReference>
<dbReference type="InterPro" id="IPR006390">
    <property type="entry name" value="DHP_synth_dom"/>
</dbReference>
<dbReference type="OrthoDB" id="9811744at2"/>
<dbReference type="Proteomes" id="UP000179467">
    <property type="component" value="Unassembled WGS sequence"/>
</dbReference>
<dbReference type="AlphaFoldDB" id="A0A1S1HFC8"/>
<evidence type="ECO:0000256" key="1">
    <source>
        <dbReference type="ARBA" id="ARBA00000012"/>
    </source>
</evidence>
<dbReference type="GO" id="GO:0046872">
    <property type="term" value="F:metal ion binding"/>
    <property type="evidence" value="ECO:0007669"/>
    <property type="project" value="UniProtKB-KW"/>
</dbReference>
<evidence type="ECO:0000256" key="7">
    <source>
        <dbReference type="ARBA" id="ARBA00022842"/>
    </source>
</evidence>
<gene>
    <name evidence="10" type="primary">folP</name>
    <name evidence="10" type="ORF">BHE75_02851</name>
</gene>
<dbReference type="Gene3D" id="3.20.20.20">
    <property type="entry name" value="Dihydropteroate synthase-like"/>
    <property type="match status" value="1"/>
</dbReference>
<dbReference type="SUPFAM" id="SSF51717">
    <property type="entry name" value="Dihydropteroate synthetase-like"/>
    <property type="match status" value="1"/>
</dbReference>
<evidence type="ECO:0000256" key="5">
    <source>
        <dbReference type="ARBA" id="ARBA00022679"/>
    </source>
</evidence>
<dbReference type="GO" id="GO:0046654">
    <property type="term" value="P:tetrahydrofolate biosynthetic process"/>
    <property type="evidence" value="ECO:0007669"/>
    <property type="project" value="TreeGrafter"/>
</dbReference>
<dbReference type="EMBL" id="MIPT01000001">
    <property type="protein sequence ID" value="OHT20847.1"/>
    <property type="molecule type" value="Genomic_DNA"/>
</dbReference>
<evidence type="ECO:0000256" key="2">
    <source>
        <dbReference type="ARBA" id="ARBA00001946"/>
    </source>
</evidence>
<keyword evidence="6" id="KW-0479">Metal-binding</keyword>
<reference evidence="10 11" key="1">
    <citation type="submission" date="2016-09" db="EMBL/GenBank/DDBJ databases">
        <title>Metabolic pathway, cell adaptation mechanisms and a novel monoxygenase revealed through proteogenomic-transcription analysis of a Sphingomonas haloaromaticamans strain degrading the fungicide ortho-phenylphenol.</title>
        <authorList>
            <person name="Perruchon C."/>
            <person name="Papadopoulou E.S."/>
            <person name="Rousidou C."/>
            <person name="Vasileiadis S."/>
            <person name="Tanou G."/>
            <person name="Amoutzias G."/>
            <person name="Molassiotis A."/>
            <person name="Karpouzas D.G."/>
        </authorList>
    </citation>
    <scope>NUCLEOTIDE SEQUENCE [LARGE SCALE GENOMIC DNA]</scope>
    <source>
        <strain evidence="10 11">P3</strain>
    </source>
</reference>
<comment type="caution">
    <text evidence="10">The sequence shown here is derived from an EMBL/GenBank/DDBJ whole genome shotgun (WGS) entry which is preliminary data.</text>
</comment>
<organism evidence="10 11">
    <name type="scientific">Edaphosphingomonas haloaromaticamans</name>
    <dbReference type="NCBI Taxonomy" id="653954"/>
    <lineage>
        <taxon>Bacteria</taxon>
        <taxon>Pseudomonadati</taxon>
        <taxon>Pseudomonadota</taxon>
        <taxon>Alphaproteobacteria</taxon>
        <taxon>Sphingomonadales</taxon>
        <taxon>Rhizorhabdaceae</taxon>
        <taxon>Edaphosphingomonas</taxon>
    </lineage>
</organism>
<accession>A0A1S1HFC8</accession>
<evidence type="ECO:0000313" key="11">
    <source>
        <dbReference type="Proteomes" id="UP000179467"/>
    </source>
</evidence>
<evidence type="ECO:0000313" key="10">
    <source>
        <dbReference type="EMBL" id="OHT20847.1"/>
    </source>
</evidence>
<dbReference type="InterPro" id="IPR000489">
    <property type="entry name" value="Pterin-binding_dom"/>
</dbReference>
<keyword evidence="8" id="KW-0289">Folate biosynthesis</keyword>
<dbReference type="PROSITE" id="PS00792">
    <property type="entry name" value="DHPS_1"/>
    <property type="match status" value="1"/>
</dbReference>
<dbReference type="PROSITE" id="PS50972">
    <property type="entry name" value="PTERIN_BINDING"/>
    <property type="match status" value="1"/>
</dbReference>
<dbReference type="NCBIfam" id="TIGR01496">
    <property type="entry name" value="DHPS"/>
    <property type="match status" value="1"/>
</dbReference>